<reference evidence="2 3" key="1">
    <citation type="submission" date="2013-11" db="EMBL/GenBank/DDBJ databases">
        <title>The Damaraland mole rat (Fukomys damarensis) genome and evolution of African mole rats.</title>
        <authorList>
            <person name="Gladyshev V.N."/>
            <person name="Fang X."/>
        </authorList>
    </citation>
    <scope>NUCLEOTIDE SEQUENCE [LARGE SCALE GENOMIC DNA]</scope>
    <source>
        <tissue evidence="2">Liver</tissue>
    </source>
</reference>
<evidence type="ECO:0000256" key="1">
    <source>
        <dbReference type="SAM" id="MobiDB-lite"/>
    </source>
</evidence>
<dbReference type="Proteomes" id="UP000028990">
    <property type="component" value="Unassembled WGS sequence"/>
</dbReference>
<keyword evidence="3" id="KW-1185">Reference proteome</keyword>
<evidence type="ECO:0000313" key="2">
    <source>
        <dbReference type="EMBL" id="KFO26928.1"/>
    </source>
</evidence>
<evidence type="ECO:0000313" key="3">
    <source>
        <dbReference type="Proteomes" id="UP000028990"/>
    </source>
</evidence>
<gene>
    <name evidence="2" type="ORF">H920_11688</name>
</gene>
<protein>
    <submittedName>
        <fullName evidence="2">Uncharacterized protein</fullName>
    </submittedName>
</protein>
<proteinExistence type="predicted"/>
<sequence>MPALPHREALLPWLALSPGTRAFGDPLGPPCLVTDGASGRVPPSTATFPSPPTCTRRQCCPGPWGSRAQIQIPARLSTTEQTSCGTRALPQLTSGVHRRLLAPKQGTRIYWGKIGVSVKDPIVGNVLSQDSWYRPPNKGFSCCKGIQGVSSPNSGVSLPAGLSLPVKPPHHWNNGHLEEPAFSGPRWLPPPYARPSYLSDEEKQSFDRALAWLRDPGPRGHLASSSKARKKDFEISTLIAVIVSMAAAISTTTSATVTSQSSGDSNNAVREWETSVSRRSYPGRDPSVDSVSCRDQPMLSPMNVGAVSQLSRQLTAMEFAEQKDSCPQGQEAHGDVEETGPCGLLWEGSLPILLACALCWPVLLKASPECLRVDS</sequence>
<name>A0A091D8V5_FUKDA</name>
<dbReference type="EMBL" id="KN123060">
    <property type="protein sequence ID" value="KFO26928.1"/>
    <property type="molecule type" value="Genomic_DNA"/>
</dbReference>
<feature type="compositionally biased region" description="Low complexity" evidence="1">
    <location>
        <begin position="253"/>
        <end position="262"/>
    </location>
</feature>
<feature type="compositionally biased region" description="Polar residues" evidence="1">
    <location>
        <begin position="263"/>
        <end position="278"/>
    </location>
</feature>
<feature type="region of interest" description="Disordered" evidence="1">
    <location>
        <begin position="253"/>
        <end position="292"/>
    </location>
</feature>
<dbReference type="AlphaFoldDB" id="A0A091D8V5"/>
<organism evidence="2 3">
    <name type="scientific">Fukomys damarensis</name>
    <name type="common">Damaraland mole rat</name>
    <name type="synonym">Cryptomys damarensis</name>
    <dbReference type="NCBI Taxonomy" id="885580"/>
    <lineage>
        <taxon>Eukaryota</taxon>
        <taxon>Metazoa</taxon>
        <taxon>Chordata</taxon>
        <taxon>Craniata</taxon>
        <taxon>Vertebrata</taxon>
        <taxon>Euteleostomi</taxon>
        <taxon>Mammalia</taxon>
        <taxon>Eutheria</taxon>
        <taxon>Euarchontoglires</taxon>
        <taxon>Glires</taxon>
        <taxon>Rodentia</taxon>
        <taxon>Hystricomorpha</taxon>
        <taxon>Bathyergidae</taxon>
        <taxon>Fukomys</taxon>
    </lineage>
</organism>
<accession>A0A091D8V5</accession>